<protein>
    <recommendedName>
        <fullName evidence="4">RND efflux pump membrane fusion protein barrel-sandwich domain-containing protein</fullName>
    </recommendedName>
</protein>
<dbReference type="AlphaFoldDB" id="A0A0X3U544"/>
<dbReference type="Gene3D" id="2.40.50.100">
    <property type="match status" value="1"/>
</dbReference>
<keyword evidence="3" id="KW-1185">Reference proteome</keyword>
<dbReference type="STRING" id="1685379.AVO45_18570"/>
<dbReference type="GO" id="GO:0046677">
    <property type="term" value="P:response to antibiotic"/>
    <property type="evidence" value="ECO:0007669"/>
    <property type="project" value="TreeGrafter"/>
</dbReference>
<feature type="signal peptide" evidence="1">
    <location>
        <begin position="1"/>
        <end position="30"/>
    </location>
</feature>
<keyword evidence="1" id="KW-0732">Signal</keyword>
<name>A0A0X3U544_9RHOB</name>
<comment type="caution">
    <text evidence="2">The sequence shown here is derived from an EMBL/GenBank/DDBJ whole genome shotgun (WGS) entry which is preliminary data.</text>
</comment>
<accession>A0A0X3U544</accession>
<evidence type="ECO:0008006" key="4">
    <source>
        <dbReference type="Google" id="ProtNLM"/>
    </source>
</evidence>
<evidence type="ECO:0000256" key="1">
    <source>
        <dbReference type="SAM" id="SignalP"/>
    </source>
</evidence>
<sequence length="244" mass="26534">MDTGTPLMRLLIAGCLALAGMLGTAPSSSAAAVDIREVAEYSGILVPAREAEITPIVSAWRRGVNFVSGQMVKKGDPMFLFHTKPAELRLHLAQAKLEKAEANVGLAELGVLQMTQLAPFDGVMSAPMVRENGWQDISKSGDGGITMAIITQLDPIHLVAELPYDIYAERMRHFGSDQAFIDGLVLLIALPDGTLYPHYGHLVSGGYTFDEDSQKIKVWGEFPNPDHFLRPGFRVTVQSQLNSD</sequence>
<dbReference type="EMBL" id="LQBQ01000007">
    <property type="protein sequence ID" value="KUJ83188.1"/>
    <property type="molecule type" value="Genomic_DNA"/>
</dbReference>
<organism evidence="2 3">
    <name type="scientific">Ruegeria marisrubri</name>
    <dbReference type="NCBI Taxonomy" id="1685379"/>
    <lineage>
        <taxon>Bacteria</taxon>
        <taxon>Pseudomonadati</taxon>
        <taxon>Pseudomonadota</taxon>
        <taxon>Alphaproteobacteria</taxon>
        <taxon>Rhodobacterales</taxon>
        <taxon>Roseobacteraceae</taxon>
        <taxon>Ruegeria</taxon>
    </lineage>
</organism>
<dbReference type="Gene3D" id="1.10.287.470">
    <property type="entry name" value="Helix hairpin bin"/>
    <property type="match status" value="1"/>
</dbReference>
<feature type="chain" id="PRO_5007054714" description="RND efflux pump membrane fusion protein barrel-sandwich domain-containing protein" evidence="1">
    <location>
        <begin position="31"/>
        <end position="244"/>
    </location>
</feature>
<evidence type="ECO:0000313" key="2">
    <source>
        <dbReference type="EMBL" id="KUJ83188.1"/>
    </source>
</evidence>
<dbReference type="SUPFAM" id="SSF111369">
    <property type="entry name" value="HlyD-like secretion proteins"/>
    <property type="match status" value="1"/>
</dbReference>
<proteinExistence type="predicted"/>
<gene>
    <name evidence="2" type="ORF">AVO45_18570</name>
</gene>
<reference evidence="2 3" key="1">
    <citation type="submission" date="2015-12" db="EMBL/GenBank/DDBJ databases">
        <authorList>
            <person name="Shamseldin A."/>
            <person name="Moawad H."/>
            <person name="Abd El-Rahim W.M."/>
            <person name="Sadowsky M.J."/>
        </authorList>
    </citation>
    <scope>NUCLEOTIDE SEQUENCE [LARGE SCALE GENOMIC DNA]</scope>
    <source>
        <strain evidence="2 3">ZGT118</strain>
    </source>
</reference>
<dbReference type="Proteomes" id="UP000053791">
    <property type="component" value="Unassembled WGS sequence"/>
</dbReference>
<dbReference type="Gene3D" id="2.40.30.170">
    <property type="match status" value="1"/>
</dbReference>
<evidence type="ECO:0000313" key="3">
    <source>
        <dbReference type="Proteomes" id="UP000053791"/>
    </source>
</evidence>
<dbReference type="PANTHER" id="PTHR30158">
    <property type="entry name" value="ACRA/E-RELATED COMPONENT OF DRUG EFFLUX TRANSPORTER"/>
    <property type="match status" value="1"/>
</dbReference>
<dbReference type="GO" id="GO:0005886">
    <property type="term" value="C:plasma membrane"/>
    <property type="evidence" value="ECO:0007669"/>
    <property type="project" value="TreeGrafter"/>
</dbReference>